<protein>
    <submittedName>
        <fullName evidence="2">Putative membrane protein</fullName>
    </submittedName>
</protein>
<dbReference type="RefSeq" id="WP_044040550.1">
    <property type="nucleotide sequence ID" value="NZ_HG917869.1"/>
</dbReference>
<reference evidence="2 3" key="1">
    <citation type="submission" date="2013-11" db="EMBL/GenBank/DDBJ databases">
        <title>Complete genome sequence of Clostridum sp. M2/40.</title>
        <authorList>
            <person name="Wibberg D."/>
            <person name="Puehler A."/>
            <person name="Schlueter A."/>
        </authorList>
    </citation>
    <scope>NUCLEOTIDE SEQUENCE [LARGE SCALE GENOMIC DNA]</scope>
    <source>
        <strain evidence="3">M2/40</strain>
    </source>
</reference>
<name>W6S0W8_9CLOT</name>
<evidence type="ECO:0000313" key="2">
    <source>
        <dbReference type="EMBL" id="CDM70383.1"/>
    </source>
</evidence>
<evidence type="ECO:0000313" key="3">
    <source>
        <dbReference type="Proteomes" id="UP000019426"/>
    </source>
</evidence>
<feature type="transmembrane region" description="Helical" evidence="1">
    <location>
        <begin position="29"/>
        <end position="48"/>
    </location>
</feature>
<feature type="transmembrane region" description="Helical" evidence="1">
    <location>
        <begin position="54"/>
        <end position="72"/>
    </location>
</feature>
<organism evidence="2 3">
    <name type="scientific">Clostridium bornimense</name>
    <dbReference type="NCBI Taxonomy" id="1216932"/>
    <lineage>
        <taxon>Bacteria</taxon>
        <taxon>Bacillati</taxon>
        <taxon>Bacillota</taxon>
        <taxon>Clostridia</taxon>
        <taxon>Eubacteriales</taxon>
        <taxon>Clostridiaceae</taxon>
        <taxon>Clostridium</taxon>
    </lineage>
</organism>
<dbReference type="KEGG" id="clt:CM240_3266"/>
<gene>
    <name evidence="2" type="ORF">CM240_3266</name>
</gene>
<sequence>MNIKFKVTQQDFIKFHIDNFLSSKLFKTLLIRCYIYFFLIYITLNIIFKSTLFTIIYFGILIILYKFLSILLSKLMYKFLTKYTIKEEKQYLFETTNITLQDSSMIITTKYSTRILKLENIKEILSNKSFICIKFNTQDSILFSYDIENSGEFIDSILKVTNLQIKKISGGK</sequence>
<dbReference type="STRING" id="1216932.CM240_3266"/>
<keyword evidence="1" id="KW-0812">Transmembrane</keyword>
<dbReference type="AlphaFoldDB" id="W6S0W8"/>
<dbReference type="Proteomes" id="UP000019426">
    <property type="component" value="Chromosome M2/40_rep2"/>
</dbReference>
<dbReference type="PATRIC" id="fig|1216932.3.peg.3239"/>
<evidence type="ECO:0000256" key="1">
    <source>
        <dbReference type="SAM" id="Phobius"/>
    </source>
</evidence>
<accession>W6S0W8</accession>
<keyword evidence="1" id="KW-0472">Membrane</keyword>
<dbReference type="HOGENOM" id="CLU_132528_0_0_9"/>
<dbReference type="EMBL" id="HG917869">
    <property type="protein sequence ID" value="CDM70383.1"/>
    <property type="molecule type" value="Genomic_DNA"/>
</dbReference>
<keyword evidence="1" id="KW-1133">Transmembrane helix</keyword>
<proteinExistence type="predicted"/>
<keyword evidence="3" id="KW-1185">Reference proteome</keyword>